<proteinExistence type="predicted"/>
<keyword evidence="1" id="KW-0732">Signal</keyword>
<protein>
    <recommendedName>
        <fullName evidence="4">Outer membrane protein beta-barrel domain-containing protein</fullName>
    </recommendedName>
</protein>
<keyword evidence="3" id="KW-1185">Reference proteome</keyword>
<organism evidence="2 3">
    <name type="scientific">Flavobacterium succinicans</name>
    <dbReference type="NCBI Taxonomy" id="29536"/>
    <lineage>
        <taxon>Bacteria</taxon>
        <taxon>Pseudomonadati</taxon>
        <taxon>Bacteroidota</taxon>
        <taxon>Flavobacteriia</taxon>
        <taxon>Flavobacteriales</taxon>
        <taxon>Flavobacteriaceae</taxon>
        <taxon>Flavobacterium</taxon>
    </lineage>
</organism>
<gene>
    <name evidence="2" type="ORF">FLB_19460</name>
</gene>
<evidence type="ECO:0000256" key="1">
    <source>
        <dbReference type="SAM" id="SignalP"/>
    </source>
</evidence>
<evidence type="ECO:0008006" key="4">
    <source>
        <dbReference type="Google" id="ProtNLM"/>
    </source>
</evidence>
<evidence type="ECO:0000313" key="2">
    <source>
        <dbReference type="EMBL" id="OAZ03668.1"/>
    </source>
</evidence>
<dbReference type="EMBL" id="JMTM01000053">
    <property type="protein sequence ID" value="OAZ03668.1"/>
    <property type="molecule type" value="Genomic_DNA"/>
</dbReference>
<dbReference type="PATRIC" id="fig|29536.5.peg.2035"/>
<feature type="signal peptide" evidence="1">
    <location>
        <begin position="1"/>
        <end position="20"/>
    </location>
</feature>
<dbReference type="Proteomes" id="UP000093807">
    <property type="component" value="Unassembled WGS sequence"/>
</dbReference>
<sequence length="180" mass="20011">MKFLRVLSVALLFAGTISQAQITKGNWMVGGDAFFSSVTNKDANGSVEQSSTQLLFSPNLGYFFIDRLVGGLGTSFGFSRINGNNNSTSGISVRPFLRYYFLKPENRINVLLEANYSYAKDFNSSDFSNRYGFKTGPVVYFNSSVGLEMIIKYEHSFVSIDSRTADNFQVGLGLQIHLEK</sequence>
<dbReference type="RefSeq" id="WP_197488953.1">
    <property type="nucleotide sequence ID" value="NZ_JMTM01000053.1"/>
</dbReference>
<reference evidence="2 3" key="1">
    <citation type="submission" date="2016-06" db="EMBL/GenBank/DDBJ databases">
        <title>Draft genome sequence of Flavobacterium succinicans strain DD5b.</title>
        <authorList>
            <person name="Poehlein A."/>
            <person name="Daniel R."/>
            <person name="Simeonova D.D."/>
        </authorList>
    </citation>
    <scope>NUCLEOTIDE SEQUENCE [LARGE SCALE GENOMIC DNA]</scope>
    <source>
        <strain evidence="2 3">DD5b</strain>
    </source>
</reference>
<name>A0A199XPJ8_9FLAO</name>
<accession>A0A199XPJ8</accession>
<evidence type="ECO:0000313" key="3">
    <source>
        <dbReference type="Proteomes" id="UP000093807"/>
    </source>
</evidence>
<dbReference type="AlphaFoldDB" id="A0A199XPJ8"/>
<feature type="chain" id="PRO_5008286734" description="Outer membrane protein beta-barrel domain-containing protein" evidence="1">
    <location>
        <begin position="21"/>
        <end position="180"/>
    </location>
</feature>
<comment type="caution">
    <text evidence="2">The sequence shown here is derived from an EMBL/GenBank/DDBJ whole genome shotgun (WGS) entry which is preliminary data.</text>
</comment>